<name>A0A7J2T870_9CREN</name>
<evidence type="ECO:0000256" key="4">
    <source>
        <dbReference type="ARBA" id="ARBA00023136"/>
    </source>
</evidence>
<dbReference type="PRINTS" id="PR01000">
    <property type="entry name" value="SREBPS2PTASE"/>
</dbReference>
<dbReference type="Pfam" id="PF17820">
    <property type="entry name" value="PDZ_6"/>
    <property type="match status" value="1"/>
</dbReference>
<feature type="transmembrane region" description="Helical" evidence="5">
    <location>
        <begin position="154"/>
        <end position="172"/>
    </location>
</feature>
<feature type="transmembrane region" description="Helical" evidence="5">
    <location>
        <begin position="389"/>
        <end position="406"/>
    </location>
</feature>
<keyword evidence="3 5" id="KW-1133">Transmembrane helix</keyword>
<comment type="subcellular location">
    <subcellularLocation>
        <location evidence="1">Endomembrane system</location>
        <topology evidence="1">Multi-pass membrane protein</topology>
    </subcellularLocation>
</comment>
<dbReference type="PANTHER" id="PTHR13325">
    <property type="entry name" value="PROTEASE M50 MEMBRANE-BOUND TRANSCRIPTION FACTOR SITE 2 PROTEASE"/>
    <property type="match status" value="1"/>
</dbReference>
<feature type="domain" description="Peptidase M50" evidence="6">
    <location>
        <begin position="127"/>
        <end position="396"/>
    </location>
</feature>
<dbReference type="GO" id="GO:0004222">
    <property type="term" value="F:metalloendopeptidase activity"/>
    <property type="evidence" value="ECO:0007669"/>
    <property type="project" value="InterPro"/>
</dbReference>
<dbReference type="GO" id="GO:0012505">
    <property type="term" value="C:endomembrane system"/>
    <property type="evidence" value="ECO:0007669"/>
    <property type="project" value="UniProtKB-SubCell"/>
</dbReference>
<dbReference type="EMBL" id="DSLL01000009">
    <property type="protein sequence ID" value="HEH30705.1"/>
    <property type="molecule type" value="Genomic_DNA"/>
</dbReference>
<evidence type="ECO:0000256" key="3">
    <source>
        <dbReference type="ARBA" id="ARBA00022989"/>
    </source>
</evidence>
<dbReference type="SUPFAM" id="SSF50156">
    <property type="entry name" value="PDZ domain-like"/>
    <property type="match status" value="1"/>
</dbReference>
<feature type="transmembrane region" description="Helical" evidence="5">
    <location>
        <begin position="117"/>
        <end position="142"/>
    </location>
</feature>
<dbReference type="InterPro" id="IPR041489">
    <property type="entry name" value="PDZ_6"/>
</dbReference>
<organism evidence="8">
    <name type="scientific">Ignisphaera aggregans</name>
    <dbReference type="NCBI Taxonomy" id="334771"/>
    <lineage>
        <taxon>Archaea</taxon>
        <taxon>Thermoproteota</taxon>
        <taxon>Thermoprotei</taxon>
        <taxon>Desulfurococcales</taxon>
        <taxon>Desulfurococcaceae</taxon>
        <taxon>Ignisphaera</taxon>
    </lineage>
</organism>
<feature type="transmembrane region" description="Helical" evidence="5">
    <location>
        <begin position="68"/>
        <end position="86"/>
    </location>
</feature>
<evidence type="ECO:0000259" key="7">
    <source>
        <dbReference type="Pfam" id="PF17820"/>
    </source>
</evidence>
<dbReference type="GO" id="GO:0031293">
    <property type="term" value="P:membrane protein intracellular domain proteolysis"/>
    <property type="evidence" value="ECO:0007669"/>
    <property type="project" value="TreeGrafter"/>
</dbReference>
<accession>A0A7J2T870</accession>
<feature type="domain" description="PDZ" evidence="7">
    <location>
        <begin position="236"/>
        <end position="282"/>
    </location>
</feature>
<dbReference type="Gene3D" id="2.30.42.10">
    <property type="match status" value="1"/>
</dbReference>
<evidence type="ECO:0000256" key="5">
    <source>
        <dbReference type="SAM" id="Phobius"/>
    </source>
</evidence>
<feature type="transmembrane region" description="Helical" evidence="5">
    <location>
        <begin position="336"/>
        <end position="353"/>
    </location>
</feature>
<evidence type="ECO:0000256" key="2">
    <source>
        <dbReference type="ARBA" id="ARBA00022692"/>
    </source>
</evidence>
<dbReference type="InterPro" id="IPR036034">
    <property type="entry name" value="PDZ_sf"/>
</dbReference>
<dbReference type="InterPro" id="IPR001193">
    <property type="entry name" value="MBTPS2"/>
</dbReference>
<protein>
    <submittedName>
        <fullName evidence="8">PDZ domain-containing protein</fullName>
    </submittedName>
</protein>
<proteinExistence type="predicted"/>
<keyword evidence="4 5" id="KW-0472">Membrane</keyword>
<evidence type="ECO:0000259" key="6">
    <source>
        <dbReference type="Pfam" id="PF02163"/>
    </source>
</evidence>
<evidence type="ECO:0000256" key="1">
    <source>
        <dbReference type="ARBA" id="ARBA00004127"/>
    </source>
</evidence>
<comment type="caution">
    <text evidence="8">The sequence shown here is derived from an EMBL/GenBank/DDBJ whole genome shotgun (WGS) entry which is preliminary data.</text>
</comment>
<gene>
    <name evidence="8" type="ORF">ENP99_01100</name>
</gene>
<evidence type="ECO:0000313" key="8">
    <source>
        <dbReference type="EMBL" id="HEH30705.1"/>
    </source>
</evidence>
<dbReference type="Pfam" id="PF02163">
    <property type="entry name" value="Peptidase_M50"/>
    <property type="match status" value="1"/>
</dbReference>
<feature type="transmembrane region" description="Helical" evidence="5">
    <location>
        <begin position="7"/>
        <end position="25"/>
    </location>
</feature>
<dbReference type="GO" id="GO:0016020">
    <property type="term" value="C:membrane"/>
    <property type="evidence" value="ECO:0007669"/>
    <property type="project" value="InterPro"/>
</dbReference>
<feature type="transmembrane region" description="Helical" evidence="5">
    <location>
        <begin position="31"/>
        <end position="48"/>
    </location>
</feature>
<feature type="transmembrane region" description="Helical" evidence="5">
    <location>
        <begin position="192"/>
        <end position="211"/>
    </location>
</feature>
<reference evidence="8" key="1">
    <citation type="journal article" date="2020" name="mSystems">
        <title>Genome- and Community-Level Interaction Insights into Carbon Utilization and Element Cycling Functions of Hydrothermarchaeota in Hydrothermal Sediment.</title>
        <authorList>
            <person name="Zhou Z."/>
            <person name="Liu Y."/>
            <person name="Xu W."/>
            <person name="Pan J."/>
            <person name="Luo Z.H."/>
            <person name="Li M."/>
        </authorList>
    </citation>
    <scope>NUCLEOTIDE SEQUENCE [LARGE SCALE GENOMIC DNA]</scope>
    <source>
        <strain evidence="8">SpSt-27</strain>
    </source>
</reference>
<dbReference type="PANTHER" id="PTHR13325:SF3">
    <property type="entry name" value="MEMBRANE-BOUND TRANSCRIPTION FACTOR SITE-2 PROTEASE"/>
    <property type="match status" value="1"/>
</dbReference>
<dbReference type="AlphaFoldDB" id="A0A7J2T870"/>
<dbReference type="GO" id="GO:0005737">
    <property type="term" value="C:cytoplasm"/>
    <property type="evidence" value="ECO:0007669"/>
    <property type="project" value="TreeGrafter"/>
</dbReference>
<dbReference type="InterPro" id="IPR008915">
    <property type="entry name" value="Peptidase_M50"/>
</dbReference>
<keyword evidence="2 5" id="KW-0812">Transmembrane</keyword>
<sequence length="408" mass="44539">MQQQFALLYIVVLWTLLFTLLSTAFKDREFKFGFAKLKFIVGGMLLYFGKDVRPRQGDASRFDKVMRIVHIVAMFLGIVLFYLIFIPSSFNMLKGFIEFSTGATTTPPQPVAVPIPLLFTITSIVKYLIVSIAIGAAIHEFAHAVVALREGVGIRNWGVGCIFLIPLAFVELDDDSFKNASPVSRASIASAGPFANALVAIAVQLLIVLTLSSGFALSTAVEVTNVNCSLCNALQCPGERLGLRSGDIIYAVNGTVVRSVGEITKVLNATKLGSTVELIICRNSVCFDGNATLDAYNVEYMSKYGLAKPCLGIGMQNTIILLKNGRPYSNPLIQELLLYLNFIFIVNFSLFIFNAIPLFITDGTIFLSSIAMNRGLMGKFVEHKILDKVNVAIILIAIAISTYLFIGV</sequence>